<dbReference type="InterPro" id="IPR011042">
    <property type="entry name" value="6-blade_b-propeller_TolB-like"/>
</dbReference>
<keyword evidence="4" id="KW-1185">Reference proteome</keyword>
<accession>A0ABR2VF42</accession>
<evidence type="ECO:0000259" key="2">
    <source>
        <dbReference type="PROSITE" id="PS51662"/>
    </source>
</evidence>
<evidence type="ECO:0000256" key="1">
    <source>
        <dbReference type="SAM" id="SignalP"/>
    </source>
</evidence>
<dbReference type="Gene3D" id="2.120.10.30">
    <property type="entry name" value="TolB, C-terminal domain"/>
    <property type="match status" value="1"/>
</dbReference>
<sequence length="666" mass="70531">MRIKATVCSVLLLLKLNPADAIPEAELTVTARTLESVASDWPTVYYSNTTSPPVLIGNDKGAASGGLRAWFIDTNGTLKQTSAQTPGRTAVLTTVYGVGGRDLIVAIASPDSIVRLYDAGTLDLVDGSLKKVLGAWSALCSWSSFELVEVQTFDTLVETSSSDVSLTTERVYFSGDDNPTVYTFAALESTATPDIGVLGEADEDITWLATNVVEIYDTAFALLGTLTMTGDDDIEIQGLGVYQASIAVYPAGALAFAIESDGGEGFGMSSFATAFISLNLTLNTAVEPHRKPCKPVSTITNFCNNNGFQQADGSCTCFAGYSEGLCDAFTCHEDCPGHGICTGAKETDSFGGDGDGPAIWIHPTDKTKSNIITTIQSEEGARLAGFYLNGSTAQTISAGEPDNVDIIYGFQAGNQTVNLAYAACRDDNTLCLFEITSNGTLIDIPGVSQFTKDGYDYIFVNAKTAEYPQYELTWADGSWQTTLVPNFTGGSSGQGEGGVTDEGNGCIFIGEEPKALWRFSAEPSDTSYGFLIDQVHSGHMWADIEGVTLVEGASASQGFVLVSQQGVGAYNVYRRAAPHEYVLTFTIAANEDKGTDAVSNTDGIAAVGANLGEDFPYCIFVTHDDANETPEGGTSNQASCKIVSLTDILGMELLSEIDPAWDPRAF</sequence>
<dbReference type="EMBL" id="JARVKF010000018">
    <property type="protein sequence ID" value="KAK9425391.1"/>
    <property type="molecule type" value="Genomic_DNA"/>
</dbReference>
<protein>
    <submittedName>
        <fullName evidence="3">3-phytase</fullName>
    </submittedName>
</protein>
<dbReference type="Pfam" id="PF02333">
    <property type="entry name" value="Phytase"/>
    <property type="match status" value="1"/>
</dbReference>
<comment type="caution">
    <text evidence="3">The sequence shown here is derived from an EMBL/GenBank/DDBJ whole genome shotgun (WGS) entry which is preliminary data.</text>
</comment>
<name>A0ABR2VF42_9PEZI</name>
<dbReference type="PROSITE" id="PS01186">
    <property type="entry name" value="EGF_2"/>
    <property type="match status" value="1"/>
</dbReference>
<dbReference type="SUPFAM" id="SSF50956">
    <property type="entry name" value="Thermostable phytase (3-phytase)"/>
    <property type="match status" value="2"/>
</dbReference>
<dbReference type="PROSITE" id="PS51662">
    <property type="entry name" value="BP_PHYTASE"/>
    <property type="match status" value="1"/>
</dbReference>
<reference evidence="3 4" key="1">
    <citation type="journal article" date="2024" name="J. Plant Pathol.">
        <title>Sequence and assembly of the genome of Seiridium unicorne, isolate CBS 538.82, causal agent of cypress canker disease.</title>
        <authorList>
            <person name="Scali E."/>
            <person name="Rocca G.D."/>
            <person name="Danti R."/>
            <person name="Garbelotto M."/>
            <person name="Barberini S."/>
            <person name="Baroncelli R."/>
            <person name="Emiliani G."/>
        </authorList>
    </citation>
    <scope>NUCLEOTIDE SEQUENCE [LARGE SCALE GENOMIC DNA]</scope>
    <source>
        <strain evidence="3 4">BM-138-508</strain>
    </source>
</reference>
<dbReference type="InterPro" id="IPR000742">
    <property type="entry name" value="EGF"/>
</dbReference>
<feature type="chain" id="PRO_5045398758" evidence="1">
    <location>
        <begin position="22"/>
        <end position="666"/>
    </location>
</feature>
<proteinExistence type="predicted"/>
<gene>
    <name evidence="3" type="ORF">SUNI508_13065</name>
</gene>
<keyword evidence="1" id="KW-0732">Signal</keyword>
<feature type="domain" description="BPP" evidence="2">
    <location>
        <begin position="331"/>
        <end position="653"/>
    </location>
</feature>
<dbReference type="Proteomes" id="UP001408356">
    <property type="component" value="Unassembled WGS sequence"/>
</dbReference>
<dbReference type="InterPro" id="IPR003431">
    <property type="entry name" value="B-propeller_Phytase"/>
</dbReference>
<evidence type="ECO:0000313" key="3">
    <source>
        <dbReference type="EMBL" id="KAK9425391.1"/>
    </source>
</evidence>
<organism evidence="3 4">
    <name type="scientific">Seiridium unicorne</name>
    <dbReference type="NCBI Taxonomy" id="138068"/>
    <lineage>
        <taxon>Eukaryota</taxon>
        <taxon>Fungi</taxon>
        <taxon>Dikarya</taxon>
        <taxon>Ascomycota</taxon>
        <taxon>Pezizomycotina</taxon>
        <taxon>Sordariomycetes</taxon>
        <taxon>Xylariomycetidae</taxon>
        <taxon>Amphisphaeriales</taxon>
        <taxon>Sporocadaceae</taxon>
        <taxon>Seiridium</taxon>
    </lineage>
</organism>
<evidence type="ECO:0000313" key="4">
    <source>
        <dbReference type="Proteomes" id="UP001408356"/>
    </source>
</evidence>
<feature type="signal peptide" evidence="1">
    <location>
        <begin position="1"/>
        <end position="21"/>
    </location>
</feature>